<evidence type="ECO:0000313" key="1">
    <source>
        <dbReference type="EMBL" id="MBD2596858.1"/>
    </source>
</evidence>
<dbReference type="Proteomes" id="UP000603457">
    <property type="component" value="Unassembled WGS sequence"/>
</dbReference>
<keyword evidence="2" id="KW-1185">Reference proteome</keyword>
<dbReference type="RefSeq" id="WP_190969565.1">
    <property type="nucleotide sequence ID" value="NZ_JACJTB010000033.1"/>
</dbReference>
<sequence>MRLGELNLPEIELERFVFIHDYQTKLFVQYAEIIENTEIGREIVKILSADPRVEELTGKMISRGSGAQTFEIKTLGMWFIWFANRVGLEKAEEALNNFLNNQIIQVVNCLWVLGVTVDQEVDLCEDVKLCPIERMVDSRDKEKFLQKGFDMYNHSHLPKSALIYPCNIEKTESSNPEDCNFTKSDFFKTSEKLYDIALLMNLLSGISCLPFYSTSYADDSVPFGPFSCSGGGRGLYDVLGFGSTQFSNDSTQKFKDLYKAFSGLIEKEKNRWRRILSRLSQAKRREQIEDKILDLGISLEMMLLEDNKNNDQLSLSFRLRGSWLISNNEAERLENYEILRDIYNYRSQVAHAGLLEKGDFQKIGAVRENFSKYQEVAEKIGLRLLVDGKPDWNNLVLGVVNAPPKTALRRTEPIS</sequence>
<evidence type="ECO:0000313" key="2">
    <source>
        <dbReference type="Proteomes" id="UP000603457"/>
    </source>
</evidence>
<accession>A0ABR8G0W4</accession>
<evidence type="ECO:0008006" key="3">
    <source>
        <dbReference type="Google" id="ProtNLM"/>
    </source>
</evidence>
<name>A0ABR8G0W4_9NOSO</name>
<comment type="caution">
    <text evidence="1">The sequence shown here is derived from an EMBL/GenBank/DDBJ whole genome shotgun (WGS) entry which is preliminary data.</text>
</comment>
<proteinExistence type="predicted"/>
<organism evidence="1 2">
    <name type="scientific">Nostoc spongiaeforme FACHB-130</name>
    <dbReference type="NCBI Taxonomy" id="1357510"/>
    <lineage>
        <taxon>Bacteria</taxon>
        <taxon>Bacillati</taxon>
        <taxon>Cyanobacteriota</taxon>
        <taxon>Cyanophyceae</taxon>
        <taxon>Nostocales</taxon>
        <taxon>Nostocaceae</taxon>
        <taxon>Nostoc</taxon>
    </lineage>
</organism>
<gene>
    <name evidence="1" type="ORF">H6G74_21350</name>
</gene>
<protein>
    <recommendedName>
        <fullName evidence="3">Apea-like HEPN domain-containing protein</fullName>
    </recommendedName>
</protein>
<dbReference type="EMBL" id="JACJTB010000033">
    <property type="protein sequence ID" value="MBD2596858.1"/>
    <property type="molecule type" value="Genomic_DNA"/>
</dbReference>
<reference evidence="1 2" key="1">
    <citation type="journal article" date="2020" name="ISME J.">
        <title>Comparative genomics reveals insights into cyanobacterial evolution and habitat adaptation.</title>
        <authorList>
            <person name="Chen M.Y."/>
            <person name="Teng W.K."/>
            <person name="Zhao L."/>
            <person name="Hu C.X."/>
            <person name="Zhou Y.K."/>
            <person name="Han B.P."/>
            <person name="Song L.R."/>
            <person name="Shu W.S."/>
        </authorList>
    </citation>
    <scope>NUCLEOTIDE SEQUENCE [LARGE SCALE GENOMIC DNA]</scope>
    <source>
        <strain evidence="1 2">FACHB-130</strain>
    </source>
</reference>